<dbReference type="Pfam" id="PF00534">
    <property type="entry name" value="Glycos_transf_1"/>
    <property type="match status" value="1"/>
</dbReference>
<protein>
    <submittedName>
        <fullName evidence="3">Glycosyltransferase family 4 protein</fullName>
    </submittedName>
</protein>
<feature type="domain" description="Glycosyltransferase subfamily 4-like N-terminal" evidence="2">
    <location>
        <begin position="47"/>
        <end position="151"/>
    </location>
</feature>
<dbReference type="PANTHER" id="PTHR45947">
    <property type="entry name" value="SULFOQUINOVOSYL TRANSFERASE SQD2"/>
    <property type="match status" value="1"/>
</dbReference>
<dbReference type="PANTHER" id="PTHR45947:SF15">
    <property type="entry name" value="TEICHURONIC ACID BIOSYNTHESIS GLYCOSYLTRANSFERASE TUAC-RELATED"/>
    <property type="match status" value="1"/>
</dbReference>
<feature type="domain" description="Glycosyl transferase family 1" evidence="1">
    <location>
        <begin position="204"/>
        <end position="276"/>
    </location>
</feature>
<name>A0ABX0H6C2_9BACT</name>
<dbReference type="Pfam" id="PF13439">
    <property type="entry name" value="Glyco_transf_4"/>
    <property type="match status" value="1"/>
</dbReference>
<dbReference type="RefSeq" id="WP_166146306.1">
    <property type="nucleotide sequence ID" value="NZ_JAANYN010000003.1"/>
</dbReference>
<comment type="caution">
    <text evidence="3">The sequence shown here is derived from an EMBL/GenBank/DDBJ whole genome shotgun (WGS) entry which is preliminary data.</text>
</comment>
<dbReference type="SUPFAM" id="SSF53756">
    <property type="entry name" value="UDP-Glycosyltransferase/glycogen phosphorylase"/>
    <property type="match status" value="1"/>
</dbReference>
<dbReference type="InterPro" id="IPR028098">
    <property type="entry name" value="Glyco_trans_4-like_N"/>
</dbReference>
<evidence type="ECO:0000313" key="4">
    <source>
        <dbReference type="Proteomes" id="UP000649799"/>
    </source>
</evidence>
<proteinExistence type="predicted"/>
<evidence type="ECO:0000259" key="1">
    <source>
        <dbReference type="Pfam" id="PF00534"/>
    </source>
</evidence>
<dbReference type="CDD" id="cd03801">
    <property type="entry name" value="GT4_PimA-like"/>
    <property type="match status" value="1"/>
</dbReference>
<dbReference type="InterPro" id="IPR001296">
    <property type="entry name" value="Glyco_trans_1"/>
</dbReference>
<dbReference type="Gene3D" id="3.40.50.2000">
    <property type="entry name" value="Glycogen Phosphorylase B"/>
    <property type="match status" value="2"/>
</dbReference>
<evidence type="ECO:0000259" key="2">
    <source>
        <dbReference type="Pfam" id="PF13439"/>
    </source>
</evidence>
<evidence type="ECO:0000313" key="3">
    <source>
        <dbReference type="EMBL" id="NHE57117.1"/>
    </source>
</evidence>
<organism evidence="3 4">
    <name type="scientific">Cyclobacterium plantarum</name>
    <dbReference type="NCBI Taxonomy" id="2716263"/>
    <lineage>
        <taxon>Bacteria</taxon>
        <taxon>Pseudomonadati</taxon>
        <taxon>Bacteroidota</taxon>
        <taxon>Cytophagia</taxon>
        <taxon>Cytophagales</taxon>
        <taxon>Cyclobacteriaceae</taxon>
        <taxon>Cyclobacterium</taxon>
    </lineage>
</organism>
<keyword evidence="4" id="KW-1185">Reference proteome</keyword>
<dbReference type="EMBL" id="JAANYN010000003">
    <property type="protein sequence ID" value="NHE57117.1"/>
    <property type="molecule type" value="Genomic_DNA"/>
</dbReference>
<sequence length="334" mass="38276">MKILVVTNMYPTPNYPTFGIFIKEQIEDVQKEMDLDADIYLIDGTHRGKLEYLKSIFTIPFKLASKNYDAVHIHYGISGIFLLFFKPKIKKYMTLHGCDIQSWGSNSWHVWITKKILRKVDLVYVQNQKMKKVVENFNSNVEIVPCGINPSFFAPPLNFSKRRKEEFLIVFPGSPKIEVKNFPLFLEVMDSLKKLGVKNIKYQCLEKMSREQVRDTMLNSDCLLMTSISEGSPQVIKEALYCDLPIVSVPVGDVHEMLSGIPNCKVASSHNEDELALLVKSTLFGDYAPIRETFLKKIQYTSHHVAKRLAHWYSELTAKDSTLNLKTKDKTLAG</sequence>
<dbReference type="InterPro" id="IPR050194">
    <property type="entry name" value="Glycosyltransferase_grp1"/>
</dbReference>
<accession>A0ABX0H6C2</accession>
<dbReference type="Proteomes" id="UP000649799">
    <property type="component" value="Unassembled WGS sequence"/>
</dbReference>
<gene>
    <name evidence="3" type="ORF">G9Q97_09855</name>
</gene>
<reference evidence="3 4" key="1">
    <citation type="submission" date="2020-03" db="EMBL/GenBank/DDBJ databases">
        <title>Cyclobacterium plantarum sp. nov., a marine bacterium isolated from a coastal-marine wetland.</title>
        <authorList>
            <person name="Sanchez-Porro C."/>
            <person name="Ventosa A."/>
            <person name="Amoozegar M."/>
        </authorList>
    </citation>
    <scope>NUCLEOTIDE SEQUENCE [LARGE SCALE GENOMIC DNA]</scope>
    <source>
        <strain evidence="3 4">GBPx2</strain>
    </source>
</reference>